<feature type="transmembrane region" description="Helical" evidence="5">
    <location>
        <begin position="68"/>
        <end position="89"/>
    </location>
</feature>
<dbReference type="Pfam" id="PF00335">
    <property type="entry name" value="Tetraspanin"/>
    <property type="match status" value="1"/>
</dbReference>
<keyword evidence="4 5" id="KW-0472">Membrane</keyword>
<dbReference type="GO" id="GO:0016020">
    <property type="term" value="C:membrane"/>
    <property type="evidence" value="ECO:0007669"/>
    <property type="project" value="UniProtKB-SubCell"/>
</dbReference>
<evidence type="ECO:0000313" key="7">
    <source>
        <dbReference type="Proteomes" id="UP000440578"/>
    </source>
</evidence>
<comment type="caution">
    <text evidence="6">The sequence shown here is derived from an EMBL/GenBank/DDBJ whole genome shotgun (WGS) entry which is preliminary data.</text>
</comment>
<comment type="subcellular location">
    <subcellularLocation>
        <location evidence="1">Membrane</location>
        <topology evidence="1">Multi-pass membrane protein</topology>
    </subcellularLocation>
</comment>
<reference evidence="6 7" key="1">
    <citation type="submission" date="2019-07" db="EMBL/GenBank/DDBJ databases">
        <title>Draft genome assembly of a fouling barnacle, Amphibalanus amphitrite (Darwin, 1854): The first reference genome for Thecostraca.</title>
        <authorList>
            <person name="Kim W."/>
        </authorList>
    </citation>
    <scope>NUCLEOTIDE SEQUENCE [LARGE SCALE GENOMIC DNA]</scope>
    <source>
        <strain evidence="6">SNU_AA5</strain>
        <tissue evidence="6">Soma without cirri and trophi</tissue>
    </source>
</reference>
<evidence type="ECO:0000256" key="4">
    <source>
        <dbReference type="ARBA" id="ARBA00023136"/>
    </source>
</evidence>
<dbReference type="EMBL" id="VIIS01002179">
    <property type="protein sequence ID" value="KAF0287615.1"/>
    <property type="molecule type" value="Genomic_DNA"/>
</dbReference>
<gene>
    <name evidence="6" type="ORF">FJT64_014001</name>
</gene>
<evidence type="ECO:0000313" key="6">
    <source>
        <dbReference type="EMBL" id="KAF0287615.1"/>
    </source>
</evidence>
<dbReference type="Proteomes" id="UP000440578">
    <property type="component" value="Unassembled WGS sequence"/>
</dbReference>
<name>A0A6A4V1Z9_AMPAM</name>
<keyword evidence="7" id="KW-1185">Reference proteome</keyword>
<proteinExistence type="predicted"/>
<evidence type="ECO:0000256" key="5">
    <source>
        <dbReference type="SAM" id="Phobius"/>
    </source>
</evidence>
<feature type="transmembrane region" description="Helical" evidence="5">
    <location>
        <begin position="305"/>
        <end position="325"/>
    </location>
</feature>
<accession>A0A6A4V1Z9</accession>
<evidence type="ECO:0000256" key="3">
    <source>
        <dbReference type="ARBA" id="ARBA00022989"/>
    </source>
</evidence>
<dbReference type="InterPro" id="IPR008952">
    <property type="entry name" value="Tetraspanin_EC2_sf"/>
</dbReference>
<evidence type="ECO:0000256" key="1">
    <source>
        <dbReference type="ARBA" id="ARBA00004141"/>
    </source>
</evidence>
<dbReference type="InterPro" id="IPR018499">
    <property type="entry name" value="Tetraspanin/Peripherin"/>
</dbReference>
<organism evidence="6 7">
    <name type="scientific">Amphibalanus amphitrite</name>
    <name type="common">Striped barnacle</name>
    <name type="synonym">Balanus amphitrite</name>
    <dbReference type="NCBI Taxonomy" id="1232801"/>
    <lineage>
        <taxon>Eukaryota</taxon>
        <taxon>Metazoa</taxon>
        <taxon>Ecdysozoa</taxon>
        <taxon>Arthropoda</taxon>
        <taxon>Crustacea</taxon>
        <taxon>Multicrustacea</taxon>
        <taxon>Cirripedia</taxon>
        <taxon>Thoracica</taxon>
        <taxon>Thoracicalcarea</taxon>
        <taxon>Balanomorpha</taxon>
        <taxon>Balanoidea</taxon>
        <taxon>Balanidae</taxon>
        <taxon>Amphibalaninae</taxon>
        <taxon>Amphibalanus</taxon>
    </lineage>
</organism>
<evidence type="ECO:0000256" key="2">
    <source>
        <dbReference type="ARBA" id="ARBA00022692"/>
    </source>
</evidence>
<sequence>MAFLGRPSAATNLPVGNDDLPVGRGRSRRDAQYRVFLAPSIASVAMHRNVSVTTHLLHPVSPPLWFRAVFYAAFAAWVALQAATEYFTITSLYTYTHLPLFESEKQVNSAFLNIVAVGLLTVFVVLTFIYGVVAKSKLAVLASAAFLASLIILNVLAVGILMSSKFSLNTGPSKFGQRVLTIYHPNVSAAHWSSELDQWAAAYPARPEPPPADPQAGQQRLLHLLDYFQQQGGCCGVLSYRDYAARGALLATSCRCLPSGHGRLRPQCTGSAHLLADGSRAPLWSRGCQLVTDDFLRDLFYLRDLLISTVVFQVLVLLLGIVLGLNTPIKAELDDADHDSDG</sequence>
<keyword evidence="2 5" id="KW-0812">Transmembrane</keyword>
<keyword evidence="3 5" id="KW-1133">Transmembrane helix</keyword>
<feature type="transmembrane region" description="Helical" evidence="5">
    <location>
        <begin position="110"/>
        <end position="133"/>
    </location>
</feature>
<dbReference type="AlphaFoldDB" id="A0A6A4V1Z9"/>
<protein>
    <submittedName>
        <fullName evidence="6">Uncharacterized protein</fullName>
    </submittedName>
</protein>
<feature type="transmembrane region" description="Helical" evidence="5">
    <location>
        <begin position="139"/>
        <end position="161"/>
    </location>
</feature>
<dbReference type="SUPFAM" id="SSF48652">
    <property type="entry name" value="Tetraspanin"/>
    <property type="match status" value="1"/>
</dbReference>